<evidence type="ECO:0000256" key="5">
    <source>
        <dbReference type="ARBA" id="ARBA00022694"/>
    </source>
</evidence>
<evidence type="ECO:0000256" key="13">
    <source>
        <dbReference type="SAM" id="MobiDB-lite"/>
    </source>
</evidence>
<dbReference type="InterPro" id="IPR007871">
    <property type="entry name" value="Methyltransferase_TRM13"/>
</dbReference>
<evidence type="ECO:0000256" key="1">
    <source>
        <dbReference type="ARBA" id="ARBA00005265"/>
    </source>
</evidence>
<sequence>MNNPSPQDPENASKQQFEERRALAEQRKKLKLEKKLRKKQMGANQRDESKWPKCLFWIAKCSRFCSGERAPNSKYCVNHLHVESAPGEKPAESQRKRVVCPIDPSHTVFEDRLEKHIRVCNKHKSEDAKSACPYFVPNLNCGNNTSPQSIAFSTPDEKKAFELALEQKIRSVYKSLFPDGIPTSILRPSRFEPFIADKATKGATQESLRHLYQQVSMICNMENCGLMQNDPVYVEFGAGRGMLSLGIDYALNGKLPNEERPADFQDRGKYLLIDMSPVRFKADRWMRHKEGDFFRVTGNIRDIDLRRVPIFESERNRQFVGIAKHLCGVATDYTIRCILNCIQEGKDCQGLNCVGVCIATCCHHRCQWHSFVGQEFYRDLGFKEEEWDYLRRLTSWATLTSKEHSSGEKGGDEKNAGKKELVNEDTLTYNNVKIDFIPMDVELGRMCKRIIDYCRSRYIEQQVNALLKDKQFHSRLVYYCDPKDSPENCIILGSVY</sequence>
<evidence type="ECO:0000259" key="14">
    <source>
        <dbReference type="PROSITE" id="PS51800"/>
    </source>
</evidence>
<evidence type="ECO:0000256" key="12">
    <source>
        <dbReference type="RuleBase" id="RU367103"/>
    </source>
</evidence>
<dbReference type="PROSITE" id="PS51800">
    <property type="entry name" value="ZF_CHHC_U11_48K"/>
    <property type="match status" value="1"/>
</dbReference>
<evidence type="ECO:0000256" key="9">
    <source>
        <dbReference type="ARBA" id="ARBA00048165"/>
    </source>
</evidence>
<dbReference type="InterPro" id="IPR021721">
    <property type="entry name" value="Znf_CCCH-type_TRM13"/>
</dbReference>
<evidence type="ECO:0000313" key="17">
    <source>
        <dbReference type="Proteomes" id="UP000078348"/>
    </source>
</evidence>
<comment type="function">
    <text evidence="12">tRNA methylase which 2'-O-methylates cytidine(4) in tRNA(Pro) and tRNA(Gly)(GCC), and adenosine(4) in tRNA(His).</text>
</comment>
<feature type="region of interest" description="Disordered" evidence="13">
    <location>
        <begin position="1"/>
        <end position="21"/>
    </location>
</feature>
<dbReference type="EMBL" id="LXWW01000106">
    <property type="protein sequence ID" value="OAO16005.1"/>
    <property type="molecule type" value="Genomic_DNA"/>
</dbReference>
<dbReference type="GO" id="GO:0106050">
    <property type="term" value="F:tRNA 2'-O-methyltransferase activity"/>
    <property type="evidence" value="ECO:0007669"/>
    <property type="project" value="UniProtKB-UniRule"/>
</dbReference>
<evidence type="ECO:0000256" key="8">
    <source>
        <dbReference type="ARBA" id="ARBA00022833"/>
    </source>
</evidence>
<dbReference type="InterPro" id="IPR022776">
    <property type="entry name" value="TRM13/UPF0224_CHHC_Znf_dom"/>
</dbReference>
<name>A0A196SG19_BLAHN</name>
<protein>
    <recommendedName>
        <fullName evidence="12">tRNA:m(4)X modification enzyme TRM13</fullName>
        <ecNumber evidence="12">2.1.1.225</ecNumber>
    </recommendedName>
</protein>
<dbReference type="Pfam" id="PF05206">
    <property type="entry name" value="TRM13"/>
    <property type="match status" value="1"/>
</dbReference>
<dbReference type="STRING" id="478820.A0A196SG19"/>
<dbReference type="GO" id="GO:0030488">
    <property type="term" value="P:tRNA methylation"/>
    <property type="evidence" value="ECO:0007669"/>
    <property type="project" value="InterPro"/>
</dbReference>
<keyword evidence="7 12" id="KW-0863">Zinc-finger</keyword>
<evidence type="ECO:0000256" key="6">
    <source>
        <dbReference type="ARBA" id="ARBA00022723"/>
    </source>
</evidence>
<reference evidence="15 17" key="1">
    <citation type="submission" date="2016-05" db="EMBL/GenBank/DDBJ databases">
        <title>Nuclear genome of Blastocystis sp. subtype 1 NandII.</title>
        <authorList>
            <person name="Gentekaki E."/>
            <person name="Curtis B."/>
            <person name="Stairs C."/>
            <person name="Eme L."/>
            <person name="Herman E."/>
            <person name="Klimes V."/>
            <person name="Arias M.C."/>
            <person name="Elias M."/>
            <person name="Hilliou F."/>
            <person name="Klute M."/>
            <person name="Malik S.-B."/>
            <person name="Pightling A."/>
            <person name="Rachubinski R."/>
            <person name="Salas D."/>
            <person name="Schlacht A."/>
            <person name="Suga H."/>
            <person name="Archibald J."/>
            <person name="Ball S.G."/>
            <person name="Clark G."/>
            <person name="Dacks J."/>
            <person name="Van Der Giezen M."/>
            <person name="Tsaousis A."/>
            <person name="Roger A."/>
        </authorList>
    </citation>
    <scope>NUCLEOTIDE SEQUENCE [LARGE SCALE GENOMIC DNA]</scope>
    <source>
        <strain evidence="17">ATCC 50177 / NandII</strain>
        <strain evidence="15">NandII</strain>
    </source>
</reference>
<keyword evidence="5 12" id="KW-0819">tRNA processing</keyword>
<dbReference type="Proteomes" id="UP000078348">
    <property type="component" value="Unassembled WGS sequence"/>
</dbReference>
<proteinExistence type="inferred from homology"/>
<comment type="catalytic activity">
    <reaction evidence="11 12">
        <text>adenosine(4) in tRNA(His) + S-adenosyl-L-methionine = 2'-O-methyladenosine(4) in tRNA(His) + S-adenosyl-L-homocysteine + H(+)</text>
        <dbReference type="Rhea" id="RHEA:43196"/>
        <dbReference type="Rhea" id="RHEA-COMP:10401"/>
        <dbReference type="Rhea" id="RHEA-COMP:10402"/>
        <dbReference type="ChEBI" id="CHEBI:15378"/>
        <dbReference type="ChEBI" id="CHEBI:57856"/>
        <dbReference type="ChEBI" id="CHEBI:59789"/>
        <dbReference type="ChEBI" id="CHEBI:74411"/>
        <dbReference type="ChEBI" id="CHEBI:74477"/>
        <dbReference type="EC" id="2.1.1.225"/>
    </reaction>
</comment>
<evidence type="ECO:0000256" key="3">
    <source>
        <dbReference type="ARBA" id="ARBA00022679"/>
    </source>
</evidence>
<dbReference type="Pfam" id="PF11722">
    <property type="entry name" value="zf-TRM13_CCCH"/>
    <property type="match status" value="1"/>
</dbReference>
<evidence type="ECO:0000256" key="4">
    <source>
        <dbReference type="ARBA" id="ARBA00022691"/>
    </source>
</evidence>
<organism evidence="15 17">
    <name type="scientific">Blastocystis sp. subtype 1 (strain ATCC 50177 / NandII)</name>
    <dbReference type="NCBI Taxonomy" id="478820"/>
    <lineage>
        <taxon>Eukaryota</taxon>
        <taxon>Sar</taxon>
        <taxon>Stramenopiles</taxon>
        <taxon>Bigyra</taxon>
        <taxon>Opalozoa</taxon>
        <taxon>Opalinata</taxon>
        <taxon>Blastocystidae</taxon>
        <taxon>Blastocystis</taxon>
    </lineage>
</organism>
<keyword evidence="8 12" id="KW-0862">Zinc</keyword>
<feature type="domain" description="CHHC U11-48K-type" evidence="14">
    <location>
        <begin position="97"/>
        <end position="124"/>
    </location>
</feature>
<feature type="compositionally biased region" description="Polar residues" evidence="13">
    <location>
        <begin position="1"/>
        <end position="15"/>
    </location>
</feature>
<comment type="catalytic activity">
    <reaction evidence="9 12">
        <text>cytidine(4) in tRNA(Pro) + S-adenosyl-L-methionine = 2'-O-methylcytidine(4) in tRNA(Pro) + S-adenosyl-L-homocysteine + H(+)</text>
        <dbReference type="Rhea" id="RHEA:32767"/>
        <dbReference type="Rhea" id="RHEA-COMP:10397"/>
        <dbReference type="Rhea" id="RHEA-COMP:10398"/>
        <dbReference type="ChEBI" id="CHEBI:15378"/>
        <dbReference type="ChEBI" id="CHEBI:57856"/>
        <dbReference type="ChEBI" id="CHEBI:59789"/>
        <dbReference type="ChEBI" id="CHEBI:74495"/>
        <dbReference type="ChEBI" id="CHEBI:82748"/>
        <dbReference type="EC" id="2.1.1.225"/>
    </reaction>
</comment>
<dbReference type="GO" id="GO:0008270">
    <property type="term" value="F:zinc ion binding"/>
    <property type="evidence" value="ECO:0007669"/>
    <property type="project" value="UniProtKB-KW"/>
</dbReference>
<comment type="caution">
    <text evidence="15">The sequence shown here is derived from an EMBL/GenBank/DDBJ whole genome shotgun (WGS) entry which is preliminary data.</text>
</comment>
<comment type="similarity">
    <text evidence="1 12">Belongs to the methyltransferase TRM13 family.</text>
</comment>
<gene>
    <name evidence="16" type="ORF">AV274_1544</name>
    <name evidence="15" type="ORF">AV274_2321</name>
</gene>
<evidence type="ECO:0000256" key="7">
    <source>
        <dbReference type="ARBA" id="ARBA00022771"/>
    </source>
</evidence>
<evidence type="ECO:0000256" key="2">
    <source>
        <dbReference type="ARBA" id="ARBA00022603"/>
    </source>
</evidence>
<keyword evidence="4 12" id="KW-0949">S-adenosyl-L-methionine</keyword>
<evidence type="ECO:0000256" key="11">
    <source>
        <dbReference type="ARBA" id="ARBA00049393"/>
    </source>
</evidence>
<dbReference type="AlphaFoldDB" id="A0A196SG19"/>
<keyword evidence="2 12" id="KW-0489">Methyltransferase</keyword>
<keyword evidence="6 12" id="KW-0479">Metal-binding</keyword>
<dbReference type="InterPro" id="IPR039044">
    <property type="entry name" value="Trm13"/>
</dbReference>
<dbReference type="EMBL" id="LXWW01000065">
    <property type="protein sequence ID" value="OAO16703.1"/>
    <property type="molecule type" value="Genomic_DNA"/>
</dbReference>
<evidence type="ECO:0000313" key="16">
    <source>
        <dbReference type="EMBL" id="OAO16703.1"/>
    </source>
</evidence>
<dbReference type="Pfam" id="PF05253">
    <property type="entry name" value="zf-U11-48K"/>
    <property type="match status" value="1"/>
</dbReference>
<accession>A0A196SG19</accession>
<keyword evidence="3 12" id="KW-0808">Transferase</keyword>
<evidence type="ECO:0000313" key="15">
    <source>
        <dbReference type="EMBL" id="OAO16005.1"/>
    </source>
</evidence>
<dbReference type="OrthoDB" id="258806at2759"/>
<keyword evidence="17" id="KW-1185">Reference proteome</keyword>
<comment type="catalytic activity">
    <reaction evidence="10 12">
        <text>cytidine(4) in tRNA(Gly)(GCC) + S-adenosyl-L-methionine = 2'-O-methylcytidine(4) in tRNA(Gly)(GCC) + S-adenosyl-L-homocysteine + H(+)</text>
        <dbReference type="Rhea" id="RHEA:43192"/>
        <dbReference type="Rhea" id="RHEA-COMP:10399"/>
        <dbReference type="Rhea" id="RHEA-COMP:10400"/>
        <dbReference type="ChEBI" id="CHEBI:15378"/>
        <dbReference type="ChEBI" id="CHEBI:57856"/>
        <dbReference type="ChEBI" id="CHEBI:59789"/>
        <dbReference type="ChEBI" id="CHEBI:74495"/>
        <dbReference type="ChEBI" id="CHEBI:82748"/>
        <dbReference type="EC" id="2.1.1.225"/>
    </reaction>
</comment>
<evidence type="ECO:0000256" key="10">
    <source>
        <dbReference type="ARBA" id="ARBA00048635"/>
    </source>
</evidence>
<dbReference type="EC" id="2.1.1.225" evidence="12"/>
<dbReference type="PANTHER" id="PTHR12998">
    <property type="entry name" value="TRNA:M(4)X MODIFICATION ENZYME TRM13 HOMOLOG"/>
    <property type="match status" value="1"/>
</dbReference>
<dbReference type="PANTHER" id="PTHR12998:SF0">
    <property type="entry name" value="TRNA:M(4)X MODIFICATION ENZYME TRM13 HOMOLOG"/>
    <property type="match status" value="1"/>
</dbReference>